<feature type="region of interest" description="Disordered" evidence="1">
    <location>
        <begin position="1"/>
        <end position="24"/>
    </location>
</feature>
<dbReference type="RefSeq" id="WP_203796603.1">
    <property type="nucleotide sequence ID" value="NZ_BAAAQE010000026.1"/>
</dbReference>
<evidence type="ECO:0000313" key="4">
    <source>
        <dbReference type="Proteomes" id="UP000612282"/>
    </source>
</evidence>
<proteinExistence type="predicted"/>
<accession>A0ABQ3X9W0</accession>
<feature type="region of interest" description="Disordered" evidence="1">
    <location>
        <begin position="70"/>
        <end position="90"/>
    </location>
</feature>
<keyword evidence="2" id="KW-1133">Transmembrane helix</keyword>
<name>A0ABQ3X9W0_9ACTN</name>
<keyword evidence="2" id="KW-0472">Membrane</keyword>
<evidence type="ECO:0000256" key="1">
    <source>
        <dbReference type="SAM" id="MobiDB-lite"/>
    </source>
</evidence>
<feature type="transmembrane region" description="Helical" evidence="2">
    <location>
        <begin position="97"/>
        <end position="116"/>
    </location>
</feature>
<organism evidence="3 4">
    <name type="scientific">Actinoplanes couchii</name>
    <dbReference type="NCBI Taxonomy" id="403638"/>
    <lineage>
        <taxon>Bacteria</taxon>
        <taxon>Bacillati</taxon>
        <taxon>Actinomycetota</taxon>
        <taxon>Actinomycetes</taxon>
        <taxon>Micromonosporales</taxon>
        <taxon>Micromonosporaceae</taxon>
        <taxon>Actinoplanes</taxon>
    </lineage>
</organism>
<keyword evidence="4" id="KW-1185">Reference proteome</keyword>
<keyword evidence="2" id="KW-0812">Transmembrane</keyword>
<evidence type="ECO:0000313" key="3">
    <source>
        <dbReference type="EMBL" id="GID55299.1"/>
    </source>
</evidence>
<reference evidence="3 4" key="1">
    <citation type="submission" date="2021-01" db="EMBL/GenBank/DDBJ databases">
        <title>Whole genome shotgun sequence of Actinoplanes couchii NBRC 106145.</title>
        <authorList>
            <person name="Komaki H."/>
            <person name="Tamura T."/>
        </authorList>
    </citation>
    <scope>NUCLEOTIDE SEQUENCE [LARGE SCALE GENOMIC DNA]</scope>
    <source>
        <strain evidence="3 4">NBRC 106145</strain>
    </source>
</reference>
<dbReference type="EMBL" id="BOMG01000048">
    <property type="protein sequence ID" value="GID55299.1"/>
    <property type="molecule type" value="Genomic_DNA"/>
</dbReference>
<feature type="compositionally biased region" description="Basic and acidic residues" evidence="1">
    <location>
        <begin position="1"/>
        <end position="16"/>
    </location>
</feature>
<dbReference type="Proteomes" id="UP000612282">
    <property type="component" value="Unassembled WGS sequence"/>
</dbReference>
<gene>
    <name evidence="3" type="ORF">Aco03nite_037030</name>
</gene>
<feature type="transmembrane region" description="Helical" evidence="2">
    <location>
        <begin position="236"/>
        <end position="255"/>
    </location>
</feature>
<evidence type="ECO:0000256" key="2">
    <source>
        <dbReference type="SAM" id="Phobius"/>
    </source>
</evidence>
<feature type="transmembrane region" description="Helical" evidence="2">
    <location>
        <begin position="204"/>
        <end position="224"/>
    </location>
</feature>
<feature type="compositionally biased region" description="Basic and acidic residues" evidence="1">
    <location>
        <begin position="70"/>
        <end position="86"/>
    </location>
</feature>
<comment type="caution">
    <text evidence="3">The sequence shown here is derived from an EMBL/GenBank/DDBJ whole genome shotgun (WGS) entry which is preliminary data.</text>
</comment>
<protein>
    <submittedName>
        <fullName evidence="3">Uncharacterized protein</fullName>
    </submittedName>
</protein>
<sequence length="256" mass="27512">MIIEPRAETPRPETPRAETPPFGIPPVALPLPELEFHGPGVTPLPEFSGDPEVTARLERLENSPFWLSEEERRAAEHRPADFESPPRHQRLPARHPVTALTSLVLLGLLAAFFGWVSAEPFWLAVGHGDRGYATTTRCAGDGITQRCVGRFVTRDGAVVAARVTLLGISGTGRQPGSIAPARMVSPDSDQVYTTATGPLTHLRWGLGFLLVLICGYAIAVTTGARRLPSRLARRGATIASFLGPVLLLGGFLVAAY</sequence>